<dbReference type="RefSeq" id="WP_184075009.1">
    <property type="nucleotide sequence ID" value="NZ_JACHDS010000001.1"/>
</dbReference>
<accession>A0A7W9YGM0</accession>
<dbReference type="AlphaFoldDB" id="A0A7W9YGM0"/>
<gene>
    <name evidence="1" type="ORF">HNR23_001850</name>
</gene>
<reference evidence="1 2" key="1">
    <citation type="submission" date="2020-08" db="EMBL/GenBank/DDBJ databases">
        <title>Sequencing the genomes of 1000 actinobacteria strains.</title>
        <authorList>
            <person name="Klenk H.-P."/>
        </authorList>
    </citation>
    <scope>NUCLEOTIDE SEQUENCE [LARGE SCALE GENOMIC DNA]</scope>
    <source>
        <strain evidence="1 2">DSM 46659</strain>
    </source>
</reference>
<proteinExistence type="predicted"/>
<protein>
    <submittedName>
        <fullName evidence="1">Uncharacterized protein</fullName>
    </submittedName>
</protein>
<evidence type="ECO:0000313" key="2">
    <source>
        <dbReference type="Proteomes" id="UP000546642"/>
    </source>
</evidence>
<dbReference type="EMBL" id="JACHDS010000001">
    <property type="protein sequence ID" value="MBB6171790.1"/>
    <property type="molecule type" value="Genomic_DNA"/>
</dbReference>
<sequence>MSDLHIVTVTALENTGAIRRHGSTATDTEVAVTLPDGALRRMAPQDLHGFLAEVCAQHRRSTGEDHPLTALPAEWK</sequence>
<organism evidence="1 2">
    <name type="scientific">Nocardiopsis mwathae</name>
    <dbReference type="NCBI Taxonomy" id="1472723"/>
    <lineage>
        <taxon>Bacteria</taxon>
        <taxon>Bacillati</taxon>
        <taxon>Actinomycetota</taxon>
        <taxon>Actinomycetes</taxon>
        <taxon>Streptosporangiales</taxon>
        <taxon>Nocardiopsidaceae</taxon>
        <taxon>Nocardiopsis</taxon>
    </lineage>
</organism>
<comment type="caution">
    <text evidence="1">The sequence shown here is derived from an EMBL/GenBank/DDBJ whole genome shotgun (WGS) entry which is preliminary data.</text>
</comment>
<evidence type="ECO:0000313" key="1">
    <source>
        <dbReference type="EMBL" id="MBB6171790.1"/>
    </source>
</evidence>
<keyword evidence="2" id="KW-1185">Reference proteome</keyword>
<name>A0A7W9YGM0_9ACTN</name>
<dbReference type="Proteomes" id="UP000546642">
    <property type="component" value="Unassembled WGS sequence"/>
</dbReference>